<keyword evidence="5" id="KW-0347">Helicase</keyword>
<dbReference type="InterPro" id="IPR027806">
    <property type="entry name" value="HARBI1_dom"/>
</dbReference>
<feature type="compositionally biased region" description="Low complexity" evidence="3">
    <location>
        <begin position="85"/>
        <end position="95"/>
    </location>
</feature>
<name>A0AAE1HWD4_9NEOP</name>
<organism evidence="5 6">
    <name type="scientific">Frankliniella fusca</name>
    <dbReference type="NCBI Taxonomy" id="407009"/>
    <lineage>
        <taxon>Eukaryota</taxon>
        <taxon>Metazoa</taxon>
        <taxon>Ecdysozoa</taxon>
        <taxon>Arthropoda</taxon>
        <taxon>Hexapoda</taxon>
        <taxon>Insecta</taxon>
        <taxon>Pterygota</taxon>
        <taxon>Neoptera</taxon>
        <taxon>Paraneoptera</taxon>
        <taxon>Thysanoptera</taxon>
        <taxon>Terebrantia</taxon>
        <taxon>Thripoidea</taxon>
        <taxon>Thripidae</taxon>
        <taxon>Frankliniella</taxon>
    </lineage>
</organism>
<reference evidence="5" key="1">
    <citation type="submission" date="2021-07" db="EMBL/GenBank/DDBJ databases">
        <authorList>
            <person name="Catto M.A."/>
            <person name="Jacobson A."/>
            <person name="Kennedy G."/>
            <person name="Labadie P."/>
            <person name="Hunt B.G."/>
            <person name="Srinivasan R."/>
        </authorList>
    </citation>
    <scope>NUCLEOTIDE SEQUENCE</scope>
    <source>
        <strain evidence="5">PL_HMW_Pooled</strain>
        <tissue evidence="5">Head</tissue>
    </source>
</reference>
<comment type="cofactor">
    <cofactor evidence="1">
        <name>a divalent metal cation</name>
        <dbReference type="ChEBI" id="CHEBI:60240"/>
    </cofactor>
</comment>
<accession>A0AAE1HWD4</accession>
<comment type="caution">
    <text evidence="5">The sequence shown here is derived from an EMBL/GenBank/DDBJ whole genome shotgun (WGS) entry which is preliminary data.</text>
</comment>
<dbReference type="Proteomes" id="UP001219518">
    <property type="component" value="Unassembled WGS sequence"/>
</dbReference>
<evidence type="ECO:0000313" key="6">
    <source>
        <dbReference type="Proteomes" id="UP001219518"/>
    </source>
</evidence>
<keyword evidence="2" id="KW-0479">Metal-binding</keyword>
<dbReference type="AlphaFoldDB" id="A0AAE1HWD4"/>
<keyword evidence="5" id="KW-0547">Nucleotide-binding</keyword>
<feature type="region of interest" description="Disordered" evidence="3">
    <location>
        <begin position="140"/>
        <end position="159"/>
    </location>
</feature>
<keyword evidence="5" id="KW-0067">ATP-binding</keyword>
<feature type="region of interest" description="Disordered" evidence="3">
    <location>
        <begin position="73"/>
        <end position="95"/>
    </location>
</feature>
<proteinExistence type="predicted"/>
<dbReference type="Pfam" id="PF13359">
    <property type="entry name" value="DDE_Tnp_4"/>
    <property type="match status" value="1"/>
</dbReference>
<feature type="non-terminal residue" evidence="5">
    <location>
        <position position="582"/>
    </location>
</feature>
<evidence type="ECO:0000259" key="4">
    <source>
        <dbReference type="Pfam" id="PF13359"/>
    </source>
</evidence>
<evidence type="ECO:0000313" key="5">
    <source>
        <dbReference type="EMBL" id="KAK3928613.1"/>
    </source>
</evidence>
<dbReference type="GO" id="GO:0046872">
    <property type="term" value="F:metal ion binding"/>
    <property type="evidence" value="ECO:0007669"/>
    <property type="project" value="UniProtKB-KW"/>
</dbReference>
<keyword evidence="6" id="KW-1185">Reference proteome</keyword>
<gene>
    <name evidence="5" type="ORF">KUF71_002816</name>
</gene>
<dbReference type="EMBL" id="JAHWGI010001339">
    <property type="protein sequence ID" value="KAK3928613.1"/>
    <property type="molecule type" value="Genomic_DNA"/>
</dbReference>
<evidence type="ECO:0000256" key="2">
    <source>
        <dbReference type="ARBA" id="ARBA00022723"/>
    </source>
</evidence>
<evidence type="ECO:0000256" key="3">
    <source>
        <dbReference type="SAM" id="MobiDB-lite"/>
    </source>
</evidence>
<reference evidence="5" key="2">
    <citation type="journal article" date="2023" name="BMC Genomics">
        <title>Pest status, molecular evolution, and epigenetic factors derived from the genome assembly of Frankliniella fusca, a thysanopteran phytovirus vector.</title>
        <authorList>
            <person name="Catto M.A."/>
            <person name="Labadie P.E."/>
            <person name="Jacobson A.L."/>
            <person name="Kennedy G.G."/>
            <person name="Srinivasan R."/>
            <person name="Hunt B.G."/>
        </authorList>
    </citation>
    <scope>NUCLEOTIDE SEQUENCE</scope>
    <source>
        <strain evidence="5">PL_HMW_Pooled</strain>
    </source>
</reference>
<dbReference type="PANTHER" id="PTHR23080:SF143">
    <property type="entry name" value="SI:DKEY-56D12.4"/>
    <property type="match status" value="1"/>
</dbReference>
<keyword evidence="5" id="KW-0378">Hydrolase</keyword>
<dbReference type="GO" id="GO:0004386">
    <property type="term" value="F:helicase activity"/>
    <property type="evidence" value="ECO:0007669"/>
    <property type="project" value="UniProtKB-KW"/>
</dbReference>
<sequence length="582" mass="65688">MAAADLNKPSTVFREAAASRRQLGPTKENPHPIPFQSPANSTKPFPSKRFHPNVRDTELYGDIPVVHAVQPEQGNSFDADDPNEPQESVLSSSSVNFQSPGLVSKAAIPNATPTLDTFVDSLAKFNVLPVIVEDIDMETKSTEGPEDDMSQVPDKNKPHNPFAVIGKRLHMAMKKGSFCSDCSEKIVGKGGSFESVLGQPLRSFEVLDKDEDQNFIVNKPWGKEKDSEEEGPKEFRDQSVQTALPLLTFEMIITSQKWSDFDFRYFTGLSKESFEVLYKFLGGNEVCSKLKYYRDQTPNRECGTTHTPKGCLLMTLVRLRRGYSETEMEKFFGLSDTSISCIFTAWIKFMSLKFKSLEPSMCIVDATEIKIQKPKNLEQQSNTYSSYKGCNTVKFLVASSVYGGLSYISEGFEGNISDRKLFLKSGILDHINPDEAIMVDRGFDIEADLNKRDIDIIIPPFLGGRTAFTEREMYIGKAIATSRIHVETLIGRIKAFKLVRYVVPNTMLDVLSHIVRVCSVLTNFQDPFVRWEDEASDMFYASYECLGTNLLLFGTSPEMSSHDIHHHHHLHYHHLRCHHEEE</sequence>
<evidence type="ECO:0000256" key="1">
    <source>
        <dbReference type="ARBA" id="ARBA00001968"/>
    </source>
</evidence>
<feature type="domain" description="DDE Tnp4" evidence="4">
    <location>
        <begin position="364"/>
        <end position="523"/>
    </location>
</feature>
<dbReference type="PANTHER" id="PTHR23080">
    <property type="entry name" value="THAP DOMAIN PROTEIN"/>
    <property type="match status" value="1"/>
</dbReference>
<protein>
    <submittedName>
        <fullName evidence="5">ATP-dependent helicase hrq1</fullName>
    </submittedName>
</protein>
<feature type="region of interest" description="Disordered" evidence="3">
    <location>
        <begin position="1"/>
        <end position="53"/>
    </location>
</feature>